<reference evidence="2 3" key="1">
    <citation type="submission" date="2023-06" db="EMBL/GenBank/DDBJ databases">
        <title>Marinobacter azerbaijanicus a moderately halophilic, isolated from Urmia Lake in Azerbaijan region of Iran.</title>
        <authorList>
            <person name="Sanchez-Porro C."/>
            <person name="Aghdam E.M."/>
            <person name="Saheb S.M."/>
            <person name="Tarhriz V."/>
            <person name="Kazemi E."/>
            <person name="Ammozegar M.A."/>
            <person name="Ventosa A."/>
            <person name="Hejazi M.S."/>
        </authorList>
    </citation>
    <scope>NUCLEOTIDE SEQUENCE [LARGE SCALE GENOMIC DNA]</scope>
    <source>
        <strain evidence="2 3">TBZ242</strain>
    </source>
</reference>
<dbReference type="InterPro" id="IPR007345">
    <property type="entry name" value="Polysacch_pyruvyl_Trfase"/>
</dbReference>
<sequence length="310" mass="35140">MKIDKHSPEKMNFGDDLNNWLWPKLIPECLSEEDGIHFLGIGTLLKARRFETKLALTPRIVIFSSGSWGVDLPVLDSRCRVYGVRGPRTARGLGLSPDKVIGDGAYLLKNLPEGHIEELGTDVGFVPHHGSERYVDWQSVCDAAGLRFISPRQSVESFLDSISHCKAVITEAMHGAITSDLLRIPWVAVRFAPNFADEKWFDWAESMSINLKIQPLPMVYQQTPPVWKSMENRGKRGLNKIGIGPEKWARLPYALRASPSKQRDHLIESLKSLVEHRDEQLSSDTALAQTVERLNSALEKLREDYREKRF</sequence>
<proteinExistence type="predicted"/>
<gene>
    <name evidence="2" type="ORF">QPM17_19520</name>
</gene>
<dbReference type="RefSeq" id="WP_285393047.1">
    <property type="nucleotide sequence ID" value="NZ_JASSVS010000013.1"/>
</dbReference>
<dbReference type="Proteomes" id="UP001227964">
    <property type="component" value="Unassembled WGS sequence"/>
</dbReference>
<dbReference type="EMBL" id="JASSVS010000013">
    <property type="protein sequence ID" value="MDL0433333.1"/>
    <property type="molecule type" value="Genomic_DNA"/>
</dbReference>
<dbReference type="GO" id="GO:0016757">
    <property type="term" value="F:glycosyltransferase activity"/>
    <property type="evidence" value="ECO:0007669"/>
    <property type="project" value="UniProtKB-KW"/>
</dbReference>
<accession>A0ABT7II37</accession>
<comment type="caution">
    <text evidence="2">The sequence shown here is derived from an EMBL/GenBank/DDBJ whole genome shotgun (WGS) entry which is preliminary data.</text>
</comment>
<feature type="domain" description="Polysaccharide pyruvyl transferase" evidence="1">
    <location>
        <begin position="77"/>
        <end position="189"/>
    </location>
</feature>
<keyword evidence="3" id="KW-1185">Reference proteome</keyword>
<evidence type="ECO:0000259" key="1">
    <source>
        <dbReference type="Pfam" id="PF04230"/>
    </source>
</evidence>
<dbReference type="EC" id="2.4.-.-" evidence="2"/>
<keyword evidence="2" id="KW-0808">Transferase</keyword>
<protein>
    <submittedName>
        <fullName evidence="2">Polysaccharide pyruvyl transferase family protein</fullName>
        <ecNumber evidence="2">2.4.-.-</ecNumber>
    </submittedName>
</protein>
<evidence type="ECO:0000313" key="2">
    <source>
        <dbReference type="EMBL" id="MDL0433333.1"/>
    </source>
</evidence>
<dbReference type="Pfam" id="PF04230">
    <property type="entry name" value="PS_pyruv_trans"/>
    <property type="match status" value="1"/>
</dbReference>
<evidence type="ECO:0000313" key="3">
    <source>
        <dbReference type="Proteomes" id="UP001227964"/>
    </source>
</evidence>
<keyword evidence="2" id="KW-0328">Glycosyltransferase</keyword>
<name>A0ABT7II37_9GAMM</name>
<organism evidence="2 3">
    <name type="scientific">Marinobacter azerbaijanicus</name>
    <dbReference type="NCBI Taxonomy" id="3050455"/>
    <lineage>
        <taxon>Bacteria</taxon>
        <taxon>Pseudomonadati</taxon>
        <taxon>Pseudomonadota</taxon>
        <taxon>Gammaproteobacteria</taxon>
        <taxon>Pseudomonadales</taxon>
        <taxon>Marinobacteraceae</taxon>
        <taxon>Marinobacter</taxon>
    </lineage>
</organism>